<accession>A0ABR1JVZ5</accession>
<evidence type="ECO:0000313" key="1">
    <source>
        <dbReference type="EMBL" id="KAK7468537.1"/>
    </source>
</evidence>
<evidence type="ECO:0000313" key="2">
    <source>
        <dbReference type="Proteomes" id="UP001498398"/>
    </source>
</evidence>
<gene>
    <name evidence="1" type="ORF">VKT23_003042</name>
</gene>
<reference evidence="1 2" key="1">
    <citation type="submission" date="2024-01" db="EMBL/GenBank/DDBJ databases">
        <title>A draft genome for the cacao thread blight pathogen Marasmiellus scandens.</title>
        <authorList>
            <person name="Baruah I.K."/>
            <person name="Leung J."/>
            <person name="Bukari Y."/>
            <person name="Amoako-Attah I."/>
            <person name="Meinhardt L.W."/>
            <person name="Bailey B.A."/>
            <person name="Cohen S.P."/>
        </authorList>
    </citation>
    <scope>NUCLEOTIDE SEQUENCE [LARGE SCALE GENOMIC DNA]</scope>
    <source>
        <strain evidence="1 2">GH-19</strain>
    </source>
</reference>
<dbReference type="EMBL" id="JBANRG010000003">
    <property type="protein sequence ID" value="KAK7468537.1"/>
    <property type="molecule type" value="Genomic_DNA"/>
</dbReference>
<comment type="caution">
    <text evidence="1">The sequence shown here is derived from an EMBL/GenBank/DDBJ whole genome shotgun (WGS) entry which is preliminary data.</text>
</comment>
<dbReference type="Proteomes" id="UP001498398">
    <property type="component" value="Unassembled WGS sequence"/>
</dbReference>
<proteinExistence type="predicted"/>
<protein>
    <submittedName>
        <fullName evidence="1">Uncharacterized protein</fullName>
    </submittedName>
</protein>
<organism evidence="1 2">
    <name type="scientific">Marasmiellus scandens</name>
    <dbReference type="NCBI Taxonomy" id="2682957"/>
    <lineage>
        <taxon>Eukaryota</taxon>
        <taxon>Fungi</taxon>
        <taxon>Dikarya</taxon>
        <taxon>Basidiomycota</taxon>
        <taxon>Agaricomycotina</taxon>
        <taxon>Agaricomycetes</taxon>
        <taxon>Agaricomycetidae</taxon>
        <taxon>Agaricales</taxon>
        <taxon>Marasmiineae</taxon>
        <taxon>Omphalotaceae</taxon>
        <taxon>Marasmiellus</taxon>
    </lineage>
</organism>
<name>A0ABR1JVZ5_9AGAR</name>
<keyword evidence="2" id="KW-1185">Reference proteome</keyword>
<sequence length="143" mass="15846">MKIMEVGVQEIKDDKEDKERLLCVEEIRRLLPVPEMPSKTLSRAFASTMLGAPPMLPFLNRNTSTRRTPVSKLNNAQKATLHANVGAYIQKPNTTEGIAAYMEVCQFHQMHGTNPEFSEAMTYPTTPGMLLPGSGKCYKCGTA</sequence>